<protein>
    <submittedName>
        <fullName evidence="1">Uncharacterized protein</fullName>
    </submittedName>
</protein>
<comment type="caution">
    <text evidence="1">The sequence shown here is derived from an EMBL/GenBank/DDBJ whole genome shotgun (WGS) entry which is preliminary data.</text>
</comment>
<keyword evidence="2" id="KW-1185">Reference proteome</keyword>
<proteinExistence type="predicted"/>
<reference evidence="1 2" key="1">
    <citation type="journal article" date="2019" name="Commun. Biol.">
        <title>The bagworm genome reveals a unique fibroin gene that provides high tensile strength.</title>
        <authorList>
            <person name="Kono N."/>
            <person name="Nakamura H."/>
            <person name="Ohtoshi R."/>
            <person name="Tomita M."/>
            <person name="Numata K."/>
            <person name="Arakawa K."/>
        </authorList>
    </citation>
    <scope>NUCLEOTIDE SEQUENCE [LARGE SCALE GENOMIC DNA]</scope>
</reference>
<organism evidence="1 2">
    <name type="scientific">Eumeta variegata</name>
    <name type="common">Bagworm moth</name>
    <name type="synonym">Eumeta japonica</name>
    <dbReference type="NCBI Taxonomy" id="151549"/>
    <lineage>
        <taxon>Eukaryota</taxon>
        <taxon>Metazoa</taxon>
        <taxon>Ecdysozoa</taxon>
        <taxon>Arthropoda</taxon>
        <taxon>Hexapoda</taxon>
        <taxon>Insecta</taxon>
        <taxon>Pterygota</taxon>
        <taxon>Neoptera</taxon>
        <taxon>Endopterygota</taxon>
        <taxon>Lepidoptera</taxon>
        <taxon>Glossata</taxon>
        <taxon>Ditrysia</taxon>
        <taxon>Tineoidea</taxon>
        <taxon>Psychidae</taxon>
        <taxon>Oiketicinae</taxon>
        <taxon>Eumeta</taxon>
    </lineage>
</organism>
<accession>A0A4C1V178</accession>
<dbReference type="EMBL" id="BGZK01000254">
    <property type="protein sequence ID" value="GBP32012.1"/>
    <property type="molecule type" value="Genomic_DNA"/>
</dbReference>
<dbReference type="OrthoDB" id="10022108at2759"/>
<sequence length="169" mass="18561">MRVPVTQFPPSLHYLSINSPSVRYSIPTQEAGNVLVTSLVLQMSMGGCDYLFSDGSSVRLLLEYAIKKSSSAGLTLFTRSLCGGHAREAGADAARAAGAAGRGRPRRWMCSGARELFNIGCRDERKFRVVLRGVPKEFSIKKVKEDLLVQNLAVQRCTRSQSSPENPWI</sequence>
<dbReference type="AlphaFoldDB" id="A0A4C1V178"/>
<gene>
    <name evidence="1" type="ORF">EVAR_21045_1</name>
</gene>
<evidence type="ECO:0000313" key="2">
    <source>
        <dbReference type="Proteomes" id="UP000299102"/>
    </source>
</evidence>
<name>A0A4C1V178_EUMVA</name>
<evidence type="ECO:0000313" key="1">
    <source>
        <dbReference type="EMBL" id="GBP32012.1"/>
    </source>
</evidence>
<dbReference type="Proteomes" id="UP000299102">
    <property type="component" value="Unassembled WGS sequence"/>
</dbReference>